<protein>
    <submittedName>
        <fullName evidence="1">4873_t:CDS:1</fullName>
    </submittedName>
</protein>
<dbReference type="AlphaFoldDB" id="A0A9N8ZQH5"/>
<sequence length="326" mass="34558">MPNQFNLIIAVYTNTAYIVNASSEALFTTSNFGAYIAGAGKPNSPCTGGVISQVLSSTDLQQFLDPTAVNYNVTLPYSSCSDCVQTCNQTKPQVPLDTWCLVVSNPNKVNGIYASVKIESSAPATTTTSSPTSTHNAGLRLSSQFQIPFLQITTVDAQSLSGNIFLSPVQAWYTCNQASYLTFIVNATNQPLTTTANFGTIANRATFPLYQVACPTGALIAQVLSPSDLQVSLIQIQPDITILYRLCHVCDLTHPTTPPPLGNWCLVVSNGNYVDSVYASIQIGLSGPIEPTTTSTTTSTISSSTSATSTPNTITTVVVNVPISCR</sequence>
<gene>
    <name evidence="1" type="ORF">POCULU_LOCUS2709</name>
</gene>
<evidence type="ECO:0000313" key="1">
    <source>
        <dbReference type="EMBL" id="CAG8503730.1"/>
    </source>
</evidence>
<keyword evidence="2" id="KW-1185">Reference proteome</keyword>
<dbReference type="EMBL" id="CAJVPJ010000264">
    <property type="protein sequence ID" value="CAG8503730.1"/>
    <property type="molecule type" value="Genomic_DNA"/>
</dbReference>
<proteinExistence type="predicted"/>
<reference evidence="1" key="1">
    <citation type="submission" date="2021-06" db="EMBL/GenBank/DDBJ databases">
        <authorList>
            <person name="Kallberg Y."/>
            <person name="Tangrot J."/>
            <person name="Rosling A."/>
        </authorList>
    </citation>
    <scope>NUCLEOTIDE SEQUENCE</scope>
    <source>
        <strain evidence="1">IA702</strain>
    </source>
</reference>
<comment type="caution">
    <text evidence="1">The sequence shown here is derived from an EMBL/GenBank/DDBJ whole genome shotgun (WGS) entry which is preliminary data.</text>
</comment>
<evidence type="ECO:0000313" key="2">
    <source>
        <dbReference type="Proteomes" id="UP000789572"/>
    </source>
</evidence>
<dbReference type="Proteomes" id="UP000789572">
    <property type="component" value="Unassembled WGS sequence"/>
</dbReference>
<name>A0A9N8ZQH5_9GLOM</name>
<accession>A0A9N8ZQH5</accession>
<organism evidence="1 2">
    <name type="scientific">Paraglomus occultum</name>
    <dbReference type="NCBI Taxonomy" id="144539"/>
    <lineage>
        <taxon>Eukaryota</taxon>
        <taxon>Fungi</taxon>
        <taxon>Fungi incertae sedis</taxon>
        <taxon>Mucoromycota</taxon>
        <taxon>Glomeromycotina</taxon>
        <taxon>Glomeromycetes</taxon>
        <taxon>Paraglomerales</taxon>
        <taxon>Paraglomeraceae</taxon>
        <taxon>Paraglomus</taxon>
    </lineage>
</organism>
<dbReference type="OrthoDB" id="10579836at2759"/>